<dbReference type="HAMAP" id="MF_00900">
    <property type="entry name" value="GTPase_HflX"/>
    <property type="match status" value="1"/>
</dbReference>
<keyword evidence="3 7" id="KW-0460">Magnesium</keyword>
<keyword evidence="2 5" id="KW-0547">Nucleotide-binding</keyword>
<dbReference type="NCBIfam" id="TIGR03156">
    <property type="entry name" value="GTP_HflX"/>
    <property type="match status" value="1"/>
</dbReference>
<dbReference type="GO" id="GO:0005737">
    <property type="term" value="C:cytoplasm"/>
    <property type="evidence" value="ECO:0007669"/>
    <property type="project" value="UniProtKB-SubCell"/>
</dbReference>
<evidence type="ECO:0000313" key="10">
    <source>
        <dbReference type="Proteomes" id="UP000886847"/>
    </source>
</evidence>
<dbReference type="InterPro" id="IPR042108">
    <property type="entry name" value="GTPase_HflX_N_sf"/>
</dbReference>
<dbReference type="EMBL" id="DXEW01000005">
    <property type="protein sequence ID" value="HIX49951.1"/>
    <property type="molecule type" value="Genomic_DNA"/>
</dbReference>
<dbReference type="PIRSF" id="PIRSF006809">
    <property type="entry name" value="GTP-binding_hflX_prd"/>
    <property type="match status" value="1"/>
</dbReference>
<feature type="domain" description="Hflx-type G" evidence="8">
    <location>
        <begin position="199"/>
        <end position="356"/>
    </location>
</feature>
<protein>
    <recommendedName>
        <fullName evidence="5">GTPase HflX</fullName>
    </recommendedName>
    <alternativeName>
        <fullName evidence="5">GTP-binding protein HflX</fullName>
    </alternativeName>
</protein>
<dbReference type="GO" id="GO:0005525">
    <property type="term" value="F:GTP binding"/>
    <property type="evidence" value="ECO:0007669"/>
    <property type="project" value="UniProtKB-UniRule"/>
</dbReference>
<evidence type="ECO:0000256" key="6">
    <source>
        <dbReference type="PIRSR" id="PIRSR006809-1"/>
    </source>
</evidence>
<evidence type="ECO:0000313" key="9">
    <source>
        <dbReference type="EMBL" id="HIX49951.1"/>
    </source>
</evidence>
<dbReference type="Pfam" id="PF01926">
    <property type="entry name" value="MMR_HSR1"/>
    <property type="match status" value="1"/>
</dbReference>
<feature type="binding site" evidence="7">
    <location>
        <position position="232"/>
    </location>
    <ligand>
        <name>Mg(2+)</name>
        <dbReference type="ChEBI" id="CHEBI:18420"/>
    </ligand>
</feature>
<dbReference type="InterPro" id="IPR027417">
    <property type="entry name" value="P-loop_NTPase"/>
</dbReference>
<evidence type="ECO:0000256" key="2">
    <source>
        <dbReference type="ARBA" id="ARBA00022741"/>
    </source>
</evidence>
<evidence type="ECO:0000256" key="7">
    <source>
        <dbReference type="PIRSR" id="PIRSR006809-2"/>
    </source>
</evidence>
<comment type="caution">
    <text evidence="9">The sequence shown here is derived from an EMBL/GenBank/DDBJ whole genome shotgun (WGS) entry which is preliminary data.</text>
</comment>
<proteinExistence type="inferred from homology"/>
<dbReference type="InterPro" id="IPR025121">
    <property type="entry name" value="GTPase_HflX_N"/>
</dbReference>
<keyword evidence="4 5" id="KW-0342">GTP-binding</keyword>
<dbReference type="CDD" id="cd01878">
    <property type="entry name" value="HflX"/>
    <property type="match status" value="1"/>
</dbReference>
<dbReference type="PANTHER" id="PTHR10229">
    <property type="entry name" value="GTP-BINDING PROTEIN HFLX"/>
    <property type="match status" value="1"/>
</dbReference>
<dbReference type="InterPro" id="IPR030394">
    <property type="entry name" value="G_HFLX_dom"/>
</dbReference>
<dbReference type="AlphaFoldDB" id="A0A9D1VZZ9"/>
<feature type="binding site" evidence="6">
    <location>
        <begin position="230"/>
        <end position="234"/>
    </location>
    <ligand>
        <name>GTP</name>
        <dbReference type="ChEBI" id="CHEBI:37565"/>
    </ligand>
</feature>
<comment type="similarity">
    <text evidence="5">Belongs to the TRAFAC class OBG-HflX-like GTPase superfamily. HflX GTPase family.</text>
</comment>
<reference evidence="9" key="1">
    <citation type="journal article" date="2021" name="PeerJ">
        <title>Extensive microbial diversity within the chicken gut microbiome revealed by metagenomics and culture.</title>
        <authorList>
            <person name="Gilroy R."/>
            <person name="Ravi A."/>
            <person name="Getino M."/>
            <person name="Pursley I."/>
            <person name="Horton D.L."/>
            <person name="Alikhan N.F."/>
            <person name="Baker D."/>
            <person name="Gharbi K."/>
            <person name="Hall N."/>
            <person name="Watson M."/>
            <person name="Adriaenssens E.M."/>
            <person name="Foster-Nyarko E."/>
            <person name="Jarju S."/>
            <person name="Secka A."/>
            <person name="Antonio M."/>
            <person name="Oren A."/>
            <person name="Chaudhuri R.R."/>
            <person name="La Ragione R."/>
            <person name="Hildebrand F."/>
            <person name="Pallen M.J."/>
        </authorList>
    </citation>
    <scope>NUCLEOTIDE SEQUENCE</scope>
    <source>
        <strain evidence="9">2189</strain>
    </source>
</reference>
<dbReference type="Gene3D" id="6.10.250.2860">
    <property type="match status" value="1"/>
</dbReference>
<dbReference type="GO" id="GO:0043022">
    <property type="term" value="F:ribosome binding"/>
    <property type="evidence" value="ECO:0007669"/>
    <property type="project" value="TreeGrafter"/>
</dbReference>
<evidence type="ECO:0000256" key="1">
    <source>
        <dbReference type="ARBA" id="ARBA00022723"/>
    </source>
</evidence>
<dbReference type="GO" id="GO:0046872">
    <property type="term" value="F:metal ion binding"/>
    <property type="evidence" value="ECO:0007669"/>
    <property type="project" value="UniProtKB-KW"/>
</dbReference>
<feature type="binding site" evidence="6">
    <location>
        <begin position="334"/>
        <end position="336"/>
    </location>
    <ligand>
        <name>GTP</name>
        <dbReference type="ChEBI" id="CHEBI:37565"/>
    </ligand>
</feature>
<comment type="function">
    <text evidence="5">GTPase that associates with the 50S ribosomal subunit and may have a role during protein synthesis or ribosome biogenesis.</text>
</comment>
<evidence type="ECO:0000256" key="4">
    <source>
        <dbReference type="ARBA" id="ARBA00023134"/>
    </source>
</evidence>
<feature type="binding site" evidence="7">
    <location>
        <position position="212"/>
    </location>
    <ligand>
        <name>Mg(2+)</name>
        <dbReference type="ChEBI" id="CHEBI:18420"/>
    </ligand>
</feature>
<dbReference type="Pfam" id="PF13167">
    <property type="entry name" value="GTP-bdg_N"/>
    <property type="match status" value="1"/>
</dbReference>
<keyword evidence="1 7" id="KW-0479">Metal-binding</keyword>
<keyword evidence="5" id="KW-0963">Cytoplasm</keyword>
<accession>A0A9D1VZZ9</accession>
<evidence type="ECO:0000256" key="3">
    <source>
        <dbReference type="ARBA" id="ARBA00022842"/>
    </source>
</evidence>
<gene>
    <name evidence="5 9" type="primary">hflX</name>
    <name evidence="9" type="ORF">H9851_01545</name>
</gene>
<dbReference type="InterPro" id="IPR016496">
    <property type="entry name" value="GTPase_HflX"/>
</dbReference>
<dbReference type="SUPFAM" id="SSF52540">
    <property type="entry name" value="P-loop containing nucleoside triphosphate hydrolases"/>
    <property type="match status" value="1"/>
</dbReference>
<organism evidence="9 10">
    <name type="scientific">Candidatus Borkfalkia faecavium</name>
    <dbReference type="NCBI Taxonomy" id="2838508"/>
    <lineage>
        <taxon>Bacteria</taxon>
        <taxon>Bacillati</taxon>
        <taxon>Bacillota</taxon>
        <taxon>Clostridia</taxon>
        <taxon>Christensenellales</taxon>
        <taxon>Christensenellaceae</taxon>
        <taxon>Candidatus Borkfalkia</taxon>
    </lineage>
</organism>
<dbReference type="PANTHER" id="PTHR10229:SF0">
    <property type="entry name" value="GTP-BINDING PROTEIN 6-RELATED"/>
    <property type="match status" value="1"/>
</dbReference>
<comment type="cofactor">
    <cofactor evidence="7">
        <name>Mg(2+)</name>
        <dbReference type="ChEBI" id="CHEBI:18420"/>
    </cofactor>
</comment>
<comment type="subunit">
    <text evidence="5">Monomer. Associates with the 50S ribosomal subunit.</text>
</comment>
<dbReference type="Pfam" id="PF16360">
    <property type="entry name" value="GTP-bdg_M"/>
    <property type="match status" value="1"/>
</dbReference>
<dbReference type="GO" id="GO:0003924">
    <property type="term" value="F:GTPase activity"/>
    <property type="evidence" value="ECO:0007669"/>
    <property type="project" value="UniProtKB-UniRule"/>
</dbReference>
<dbReference type="PROSITE" id="PS51705">
    <property type="entry name" value="G_HFLX"/>
    <property type="match status" value="1"/>
</dbReference>
<dbReference type="Gene3D" id="3.40.50.11060">
    <property type="entry name" value="GTPase HflX, N-terminal domain"/>
    <property type="match status" value="1"/>
</dbReference>
<dbReference type="Proteomes" id="UP000886847">
    <property type="component" value="Unassembled WGS sequence"/>
</dbReference>
<sequence length="422" mass="47544">MQETGKIEQQERIYIIQPIFDDTYPVWEKETISLIESAGASHAGTIRQKIREVNPATVIGPGKLAELSARLEGLDVTVLYNGDLSPTQTLNISQALGDKKVIDRTTLILDIFAKNAKTNEGKLQVELAMLQYMYPRLKGKGAALSRLGGGIGTRGPGETKLETDRRRIRQRIAYLKTRLASLKNTRDLIDKRRSKENITRISLIGYTNTGKSTLLNALTEADVYAENKLFATLDPTSRYLFIDKTPFLLTDTVGFLQNLPHNLISAFHSTLESALQCDLALIVCDAAGDYEMQLQTTRQTLQELGCTAPCLIVMNKSETIENFDGYPPKSIFISAKQKTGLEQLKGEILRSFRENYLETTLHIPYSRMHEYSGVKRYLTECAYSYFDDHADISVRIPRIYQKKLTPFLGQEEGQTAEKDEQE</sequence>
<name>A0A9D1VZZ9_9FIRM</name>
<comment type="subcellular location">
    <subcellularLocation>
        <location evidence="5">Cytoplasm</location>
    </subcellularLocation>
    <text evidence="5">May associate with membranes.</text>
</comment>
<feature type="binding site" evidence="6">
    <location>
        <begin position="205"/>
        <end position="212"/>
    </location>
    <ligand>
        <name>GTP</name>
        <dbReference type="ChEBI" id="CHEBI:37565"/>
    </ligand>
</feature>
<evidence type="ECO:0000259" key="8">
    <source>
        <dbReference type="PROSITE" id="PS51705"/>
    </source>
</evidence>
<dbReference type="InterPro" id="IPR032305">
    <property type="entry name" value="GTP-bd_M"/>
</dbReference>
<evidence type="ECO:0000256" key="5">
    <source>
        <dbReference type="HAMAP-Rule" id="MF_00900"/>
    </source>
</evidence>
<reference evidence="9" key="2">
    <citation type="submission" date="2021-04" db="EMBL/GenBank/DDBJ databases">
        <authorList>
            <person name="Gilroy R."/>
        </authorList>
    </citation>
    <scope>NUCLEOTIDE SEQUENCE</scope>
    <source>
        <strain evidence="9">2189</strain>
    </source>
</reference>
<dbReference type="InterPro" id="IPR006073">
    <property type="entry name" value="GTP-bd"/>
</dbReference>
<dbReference type="Gene3D" id="3.40.50.300">
    <property type="entry name" value="P-loop containing nucleotide triphosphate hydrolases"/>
    <property type="match status" value="1"/>
</dbReference>
<feature type="binding site" evidence="6">
    <location>
        <begin position="251"/>
        <end position="254"/>
    </location>
    <ligand>
        <name>GTP</name>
        <dbReference type="ChEBI" id="CHEBI:37565"/>
    </ligand>
</feature>